<sequence>MCGLGVIRDLPMTLYRLKLKLTKRHLVDIDAGGLHQLL</sequence>
<dbReference type="EMBL" id="LR031876">
    <property type="protein sequence ID" value="VDD36325.1"/>
    <property type="molecule type" value="Genomic_DNA"/>
</dbReference>
<reference evidence="1" key="1">
    <citation type="submission" date="2018-11" db="EMBL/GenBank/DDBJ databases">
        <authorList>
            <consortium name="Genoscope - CEA"/>
            <person name="William W."/>
        </authorList>
    </citation>
    <scope>NUCLEOTIDE SEQUENCE</scope>
</reference>
<dbReference type="AlphaFoldDB" id="A0A3P6ERU6"/>
<proteinExistence type="predicted"/>
<accession>A0A3P6ERU6</accession>
<protein>
    <submittedName>
        <fullName evidence="1">Uncharacterized protein</fullName>
    </submittedName>
</protein>
<organism evidence="1">
    <name type="scientific">Brassica oleracea</name>
    <name type="common">Wild cabbage</name>
    <dbReference type="NCBI Taxonomy" id="3712"/>
    <lineage>
        <taxon>Eukaryota</taxon>
        <taxon>Viridiplantae</taxon>
        <taxon>Streptophyta</taxon>
        <taxon>Embryophyta</taxon>
        <taxon>Tracheophyta</taxon>
        <taxon>Spermatophyta</taxon>
        <taxon>Magnoliopsida</taxon>
        <taxon>eudicotyledons</taxon>
        <taxon>Gunneridae</taxon>
        <taxon>Pentapetalae</taxon>
        <taxon>rosids</taxon>
        <taxon>malvids</taxon>
        <taxon>Brassicales</taxon>
        <taxon>Brassicaceae</taxon>
        <taxon>Brassiceae</taxon>
        <taxon>Brassica</taxon>
    </lineage>
</organism>
<evidence type="ECO:0000313" key="1">
    <source>
        <dbReference type="EMBL" id="VDD36325.1"/>
    </source>
</evidence>
<name>A0A3P6ERU6_BRAOL</name>
<gene>
    <name evidence="1" type="ORF">BOLC7T41885H</name>
</gene>